<proteinExistence type="predicted"/>
<dbReference type="Pfam" id="PF00501">
    <property type="entry name" value="AMP-binding"/>
    <property type="match status" value="1"/>
</dbReference>
<dbReference type="InterPro" id="IPR029058">
    <property type="entry name" value="AB_hydrolase_fold"/>
</dbReference>
<sequence length="585" mass="62376">MRFPSIQSRFAAQAARTPDEIAVVCDDVRLSYRELDERAGQLANRLRTLGVRPAAPVAVLMEHSAELVVALLAVLKAGAFYLPLHRAYPVDRMQRIMDRAGGPVLLVDSATQRDDIPATRITIAVDTDQATGGMPRTAPASPTTPAEPAYVMHTSGSTGEPVGVAVPHRAVLELVADPCWDGGRHQRVLAVAPYAYSVSTYELWVPLLRGGQVVLAPHGEVDAQSLRRRIAEHGITGLHLTAGLFRVLAEEDPECLAGVREVLTGGDVISAVAVRRVLAACPGIVVRSMYGATELSLFATSTPIARPEPGESIPLGKALAGVRLYVLDEDREPVATGAVGELYVGGTRLALGYYNRPELTAERFVDDPFAGGGARMYRTGDLVRMSDDGLVEFVSRAGELVKIRGFRVEPLEVENVLGGQPGVANTAVVAREAPSGEKRLVAYVVPDGASLDLAALRAHARAALPDYLVPTAFVEVAALPLTANGKLDRAALPEPTFDEVSEYQPPATERQRLLCDLFAEVLAVDRVGIDDSFLDLGGQSMLAVKLAARIGKAVGVAVSVSDVFNATTVRELDMWLDGRLPATTT</sequence>
<organism evidence="5 6">
    <name type="scientific">Saccharomonospora piscinae</name>
    <dbReference type="NCBI Taxonomy" id="687388"/>
    <lineage>
        <taxon>Bacteria</taxon>
        <taxon>Bacillati</taxon>
        <taxon>Actinomycetota</taxon>
        <taxon>Actinomycetes</taxon>
        <taxon>Pseudonocardiales</taxon>
        <taxon>Pseudonocardiaceae</taxon>
        <taxon>Saccharomonospora</taxon>
    </lineage>
</organism>
<dbReference type="PANTHER" id="PTHR45527">
    <property type="entry name" value="NONRIBOSOMAL PEPTIDE SYNTHETASE"/>
    <property type="match status" value="1"/>
</dbReference>
<dbReference type="Gene3D" id="3.30.300.30">
    <property type="match status" value="1"/>
</dbReference>
<evidence type="ECO:0000256" key="2">
    <source>
        <dbReference type="ARBA" id="ARBA00022450"/>
    </source>
</evidence>
<dbReference type="STRING" id="1962155.B1813_10415"/>
<dbReference type="GO" id="GO:0044550">
    <property type="term" value="P:secondary metabolite biosynthetic process"/>
    <property type="evidence" value="ECO:0007669"/>
    <property type="project" value="TreeGrafter"/>
</dbReference>
<dbReference type="FunFam" id="3.40.50.980:FF:000001">
    <property type="entry name" value="Non-ribosomal peptide synthetase"/>
    <property type="match status" value="1"/>
</dbReference>
<dbReference type="SMART" id="SM00823">
    <property type="entry name" value="PKS_PP"/>
    <property type="match status" value="1"/>
</dbReference>
<dbReference type="EMBL" id="MWIH01000005">
    <property type="protein sequence ID" value="OQO92580.1"/>
    <property type="molecule type" value="Genomic_DNA"/>
</dbReference>
<evidence type="ECO:0000313" key="5">
    <source>
        <dbReference type="EMBL" id="OQO92580.1"/>
    </source>
</evidence>
<gene>
    <name evidence="5" type="ORF">B1813_10415</name>
</gene>
<evidence type="ECO:0000259" key="4">
    <source>
        <dbReference type="PROSITE" id="PS50075"/>
    </source>
</evidence>
<dbReference type="SUPFAM" id="SSF47336">
    <property type="entry name" value="ACP-like"/>
    <property type="match status" value="1"/>
</dbReference>
<dbReference type="GO" id="GO:0031177">
    <property type="term" value="F:phosphopantetheine binding"/>
    <property type="evidence" value="ECO:0007669"/>
    <property type="project" value="InterPro"/>
</dbReference>
<dbReference type="FunFam" id="3.30.300.30:FF:000010">
    <property type="entry name" value="Enterobactin synthetase component F"/>
    <property type="match status" value="1"/>
</dbReference>
<dbReference type="Gene3D" id="2.30.38.10">
    <property type="entry name" value="Luciferase, Domain 3"/>
    <property type="match status" value="1"/>
</dbReference>
<dbReference type="InterPro" id="IPR045851">
    <property type="entry name" value="AMP-bd_C_sf"/>
</dbReference>
<dbReference type="InterPro" id="IPR009081">
    <property type="entry name" value="PP-bd_ACP"/>
</dbReference>
<dbReference type="InterPro" id="IPR036736">
    <property type="entry name" value="ACP-like_sf"/>
</dbReference>
<dbReference type="FunFam" id="2.30.38.10:FF:000001">
    <property type="entry name" value="Non-ribosomal peptide synthetase PvdI"/>
    <property type="match status" value="1"/>
</dbReference>
<protein>
    <submittedName>
        <fullName evidence="5">Thioester reductase</fullName>
    </submittedName>
</protein>
<dbReference type="InterPro" id="IPR025110">
    <property type="entry name" value="AMP-bd_C"/>
</dbReference>
<dbReference type="RefSeq" id="WP_081191622.1">
    <property type="nucleotide sequence ID" value="NZ_MWIH01000005.1"/>
</dbReference>
<dbReference type="PANTHER" id="PTHR45527:SF1">
    <property type="entry name" value="FATTY ACID SYNTHASE"/>
    <property type="match status" value="1"/>
</dbReference>
<dbReference type="NCBIfam" id="TIGR01733">
    <property type="entry name" value="AA-adenyl-dom"/>
    <property type="match status" value="1"/>
</dbReference>
<keyword evidence="6" id="KW-1185">Reference proteome</keyword>
<dbReference type="AlphaFoldDB" id="A0A1V9A693"/>
<dbReference type="GO" id="GO:0043041">
    <property type="term" value="P:amino acid activation for nonribosomal peptide biosynthetic process"/>
    <property type="evidence" value="ECO:0007669"/>
    <property type="project" value="TreeGrafter"/>
</dbReference>
<reference evidence="5 6" key="1">
    <citation type="submission" date="2017-02" db="EMBL/GenBank/DDBJ databases">
        <title>Draft genome of Saccharomonospora sp. 154.</title>
        <authorList>
            <person name="Alonso-Carmona G.S."/>
            <person name="De La Haba R."/>
            <person name="Vera-Gargallo B."/>
            <person name="Sandoval-Trujillo A.H."/>
            <person name="Ramirez-Duran N."/>
            <person name="Ventosa A."/>
        </authorList>
    </citation>
    <scope>NUCLEOTIDE SEQUENCE [LARGE SCALE GENOMIC DNA]</scope>
    <source>
        <strain evidence="5 6">LRS4.154</strain>
    </source>
</reference>
<keyword evidence="2" id="KW-0596">Phosphopantetheine</keyword>
<dbReference type="Pfam" id="PF00550">
    <property type="entry name" value="PP-binding"/>
    <property type="match status" value="1"/>
</dbReference>
<dbReference type="InterPro" id="IPR020806">
    <property type="entry name" value="PKS_PP-bd"/>
</dbReference>
<dbReference type="GO" id="GO:0005737">
    <property type="term" value="C:cytoplasm"/>
    <property type="evidence" value="ECO:0007669"/>
    <property type="project" value="TreeGrafter"/>
</dbReference>
<comment type="caution">
    <text evidence="5">The sequence shown here is derived from an EMBL/GenBank/DDBJ whole genome shotgun (WGS) entry which is preliminary data.</text>
</comment>
<feature type="domain" description="Carrier" evidence="4">
    <location>
        <begin position="505"/>
        <end position="580"/>
    </location>
</feature>
<dbReference type="Gene3D" id="3.40.50.980">
    <property type="match status" value="2"/>
</dbReference>
<evidence type="ECO:0000313" key="6">
    <source>
        <dbReference type="Proteomes" id="UP000192591"/>
    </source>
</evidence>
<dbReference type="Proteomes" id="UP000192591">
    <property type="component" value="Unassembled WGS sequence"/>
</dbReference>
<dbReference type="Pfam" id="PF13193">
    <property type="entry name" value="AMP-binding_C"/>
    <property type="match status" value="1"/>
</dbReference>
<keyword evidence="3" id="KW-0597">Phosphoprotein</keyword>
<dbReference type="SUPFAM" id="SSF56801">
    <property type="entry name" value="Acetyl-CoA synthetase-like"/>
    <property type="match status" value="1"/>
</dbReference>
<accession>A0A1V9A693</accession>
<dbReference type="CDD" id="cd12117">
    <property type="entry name" value="A_NRPS_Srf_like"/>
    <property type="match status" value="1"/>
</dbReference>
<dbReference type="InterPro" id="IPR010071">
    <property type="entry name" value="AA_adenyl_dom"/>
</dbReference>
<dbReference type="Gene3D" id="3.40.50.1820">
    <property type="entry name" value="alpha/beta hydrolase"/>
    <property type="match status" value="1"/>
</dbReference>
<evidence type="ECO:0000256" key="1">
    <source>
        <dbReference type="ARBA" id="ARBA00001957"/>
    </source>
</evidence>
<dbReference type="InterPro" id="IPR000873">
    <property type="entry name" value="AMP-dep_synth/lig_dom"/>
</dbReference>
<evidence type="ECO:0000256" key="3">
    <source>
        <dbReference type="ARBA" id="ARBA00022553"/>
    </source>
</evidence>
<name>A0A1V9A693_SACPI</name>
<dbReference type="PROSITE" id="PS50075">
    <property type="entry name" value="CARRIER"/>
    <property type="match status" value="1"/>
</dbReference>
<comment type="cofactor">
    <cofactor evidence="1">
        <name>pantetheine 4'-phosphate</name>
        <dbReference type="ChEBI" id="CHEBI:47942"/>
    </cofactor>
</comment>